<dbReference type="EMBL" id="CP121689">
    <property type="protein sequence ID" value="WZL77021.1"/>
    <property type="molecule type" value="Genomic_DNA"/>
</dbReference>
<evidence type="ECO:0000256" key="8">
    <source>
        <dbReference type="HAMAP-Rule" id="MF_01521"/>
    </source>
</evidence>
<evidence type="ECO:0000313" key="9">
    <source>
        <dbReference type="EMBL" id="WZL77021.1"/>
    </source>
</evidence>
<evidence type="ECO:0000256" key="2">
    <source>
        <dbReference type="ARBA" id="ARBA00022475"/>
    </source>
</evidence>
<keyword evidence="2 8" id="KW-1003">Cell membrane</keyword>
<evidence type="ECO:0000256" key="3">
    <source>
        <dbReference type="ARBA" id="ARBA00022692"/>
    </source>
</evidence>
<feature type="transmembrane region" description="Helical" evidence="8">
    <location>
        <begin position="62"/>
        <end position="80"/>
    </location>
</feature>
<comment type="function">
    <text evidence="8">Probably functions as a manganese efflux pump.</text>
</comment>
<keyword evidence="10" id="KW-1185">Reference proteome</keyword>
<reference evidence="9 10" key="1">
    <citation type="submission" date="2023-03" db="EMBL/GenBank/DDBJ databases">
        <title>Novel Species.</title>
        <authorList>
            <person name="Ma S."/>
        </authorList>
    </citation>
    <scope>NUCLEOTIDE SEQUENCE [LARGE SCALE GENOMIC DNA]</scope>
    <source>
        <strain evidence="9 10">B11</strain>
    </source>
</reference>
<dbReference type="Pfam" id="PF02659">
    <property type="entry name" value="Mntp"/>
    <property type="match status" value="1"/>
</dbReference>
<dbReference type="RefSeq" id="WP_369019188.1">
    <property type="nucleotide sequence ID" value="NZ_CP121689.1"/>
</dbReference>
<dbReference type="PANTHER" id="PTHR35529">
    <property type="entry name" value="MANGANESE EFFLUX PUMP MNTP-RELATED"/>
    <property type="match status" value="1"/>
</dbReference>
<accession>A0ABZ2YFJ7</accession>
<feature type="transmembrane region" description="Helical" evidence="8">
    <location>
        <begin position="37"/>
        <end position="56"/>
    </location>
</feature>
<evidence type="ECO:0000256" key="6">
    <source>
        <dbReference type="ARBA" id="ARBA00023136"/>
    </source>
</evidence>
<feature type="transmembrane region" description="Helical" evidence="8">
    <location>
        <begin position="161"/>
        <end position="178"/>
    </location>
</feature>
<name>A0ABZ2YFJ7_9BACT</name>
<dbReference type="InterPro" id="IPR022929">
    <property type="entry name" value="Put_MntP"/>
</dbReference>
<keyword evidence="1 8" id="KW-0813">Transport</keyword>
<proteinExistence type="inferred from homology"/>
<dbReference type="Proteomes" id="UP001461341">
    <property type="component" value="Chromosome"/>
</dbReference>
<comment type="subcellular location">
    <subcellularLocation>
        <location evidence="8">Cell membrane</location>
        <topology evidence="8">Multi-pass membrane protein</topology>
    </subcellularLocation>
</comment>
<keyword evidence="6 8" id="KW-0472">Membrane</keyword>
<dbReference type="HAMAP" id="MF_01521">
    <property type="entry name" value="MntP_pump"/>
    <property type="match status" value="1"/>
</dbReference>
<keyword evidence="7 8" id="KW-0464">Manganese</keyword>
<evidence type="ECO:0000256" key="4">
    <source>
        <dbReference type="ARBA" id="ARBA00022989"/>
    </source>
</evidence>
<keyword evidence="3 8" id="KW-0812">Transmembrane</keyword>
<evidence type="ECO:0000256" key="5">
    <source>
        <dbReference type="ARBA" id="ARBA00023065"/>
    </source>
</evidence>
<keyword evidence="5 8" id="KW-0406">Ion transport</keyword>
<organism evidence="9 10">
    <name type="scientific">Thermatribacter velox</name>
    <dbReference type="NCBI Taxonomy" id="3039681"/>
    <lineage>
        <taxon>Bacteria</taxon>
        <taxon>Pseudomonadati</taxon>
        <taxon>Atribacterota</taxon>
        <taxon>Atribacteria</taxon>
        <taxon>Atribacterales</taxon>
        <taxon>Thermatribacteraceae</taxon>
        <taxon>Thermatribacter</taxon>
    </lineage>
</organism>
<dbReference type="InterPro" id="IPR003810">
    <property type="entry name" value="Mntp/YtaF"/>
</dbReference>
<gene>
    <name evidence="8" type="primary">mntP</name>
    <name evidence="9" type="ORF">QBE54_04665</name>
</gene>
<feature type="transmembrane region" description="Helical" evidence="8">
    <location>
        <begin position="128"/>
        <end position="149"/>
    </location>
</feature>
<keyword evidence="4 8" id="KW-1133">Transmembrane helix</keyword>
<feature type="transmembrane region" description="Helical" evidence="8">
    <location>
        <begin position="6"/>
        <end position="25"/>
    </location>
</feature>
<protein>
    <recommendedName>
        <fullName evidence="8">Putative manganese efflux pump MntP</fullName>
    </recommendedName>
</protein>
<sequence length="180" mass="19225">MLEVFVVAFGLGLDAFSLSLVFGMCQKVCPLGAKLRLSLSFGAFQFGMPILGFFAGTTTLHYVSSFDHLVAFLILLFVGIKMFWEGLKNKPEENVDFSKGIPLLLASLATSIDALAVGFSFAFMGNAIYVRALIIGVVCALMSYLAVSLGHRFGKAFIPHPELLGGVAIVAVGVKILLQG</sequence>
<comment type="similarity">
    <text evidence="8">Belongs to the MntP (TC 9.B.29) family.</text>
</comment>
<evidence type="ECO:0000313" key="10">
    <source>
        <dbReference type="Proteomes" id="UP001461341"/>
    </source>
</evidence>
<dbReference type="PANTHER" id="PTHR35529:SF1">
    <property type="entry name" value="MANGANESE EFFLUX PUMP MNTP-RELATED"/>
    <property type="match status" value="1"/>
</dbReference>
<evidence type="ECO:0000256" key="7">
    <source>
        <dbReference type="ARBA" id="ARBA00023211"/>
    </source>
</evidence>
<evidence type="ECO:0000256" key="1">
    <source>
        <dbReference type="ARBA" id="ARBA00022448"/>
    </source>
</evidence>
<feature type="transmembrane region" description="Helical" evidence="8">
    <location>
        <begin position="101"/>
        <end position="122"/>
    </location>
</feature>